<dbReference type="Proteomes" id="UP000053766">
    <property type="component" value="Unassembled WGS sequence"/>
</dbReference>
<protein>
    <submittedName>
        <fullName evidence="1">Uncharacterized protein</fullName>
    </submittedName>
</protein>
<proteinExistence type="predicted"/>
<reference evidence="1 2" key="1">
    <citation type="submission" date="2013-11" db="EMBL/GenBank/DDBJ databases">
        <title>Draft genome of the bovine lungworm Dictyocaulus viviparus.</title>
        <authorList>
            <person name="Mitreva M."/>
        </authorList>
    </citation>
    <scope>NUCLEOTIDE SEQUENCE [LARGE SCALE GENOMIC DNA]</scope>
    <source>
        <strain evidence="1 2">HannoverDv2000</strain>
    </source>
</reference>
<sequence length="223" mass="26351">MTNRHKRNVYEITEPITIVFDCSMIRHAHALVRLRRSLTRIPVSFMKTTAFPGDKVVHRDELFTNLDLKRSFVSEKRDYLKHPEDSSESYNLKFHYRTYCYLYHYWSPEIISSARPRCIRAKNDALMGWSYCEKRRHEQKVLWNGSHENANVYLGDHLEDGRMFLRQTLAVFATANDFRISEETTLMSPCTQETATIDDSRASEKRVENSKLQKCCDLNRTNE</sequence>
<evidence type="ECO:0000313" key="1">
    <source>
        <dbReference type="EMBL" id="KJH50411.1"/>
    </source>
</evidence>
<dbReference type="EMBL" id="KN716206">
    <property type="protein sequence ID" value="KJH50411.1"/>
    <property type="molecule type" value="Genomic_DNA"/>
</dbReference>
<accession>A0A0D8Y748</accession>
<keyword evidence="2" id="KW-1185">Reference proteome</keyword>
<evidence type="ECO:0000313" key="2">
    <source>
        <dbReference type="Proteomes" id="UP000053766"/>
    </source>
</evidence>
<organism evidence="1 2">
    <name type="scientific">Dictyocaulus viviparus</name>
    <name type="common">Bovine lungworm</name>
    <dbReference type="NCBI Taxonomy" id="29172"/>
    <lineage>
        <taxon>Eukaryota</taxon>
        <taxon>Metazoa</taxon>
        <taxon>Ecdysozoa</taxon>
        <taxon>Nematoda</taxon>
        <taxon>Chromadorea</taxon>
        <taxon>Rhabditida</taxon>
        <taxon>Rhabditina</taxon>
        <taxon>Rhabditomorpha</taxon>
        <taxon>Strongyloidea</taxon>
        <taxon>Metastrongylidae</taxon>
        <taxon>Dictyocaulus</taxon>
    </lineage>
</organism>
<reference evidence="2" key="2">
    <citation type="journal article" date="2016" name="Sci. Rep.">
        <title>Dictyocaulus viviparus genome, variome and transcriptome elucidate lungworm biology and support future intervention.</title>
        <authorList>
            <person name="McNulty S.N."/>
            <person name="Strube C."/>
            <person name="Rosa B.A."/>
            <person name="Martin J.C."/>
            <person name="Tyagi R."/>
            <person name="Choi Y.J."/>
            <person name="Wang Q."/>
            <person name="Hallsworth Pepin K."/>
            <person name="Zhang X."/>
            <person name="Ozersky P."/>
            <person name="Wilson R.K."/>
            <person name="Sternberg P.W."/>
            <person name="Gasser R.B."/>
            <person name="Mitreva M."/>
        </authorList>
    </citation>
    <scope>NUCLEOTIDE SEQUENCE [LARGE SCALE GENOMIC DNA]</scope>
    <source>
        <strain evidence="2">HannoverDv2000</strain>
    </source>
</reference>
<name>A0A0D8Y748_DICVI</name>
<gene>
    <name evidence="1" type="ORF">DICVIV_03422</name>
</gene>
<dbReference type="AlphaFoldDB" id="A0A0D8Y748"/>